<gene>
    <name evidence="2" type="ORF">WN48_07716</name>
</gene>
<feature type="region of interest" description="Disordered" evidence="1">
    <location>
        <begin position="156"/>
        <end position="257"/>
    </location>
</feature>
<dbReference type="AlphaFoldDB" id="A0A310SW17"/>
<feature type="region of interest" description="Disordered" evidence="1">
    <location>
        <begin position="302"/>
        <end position="355"/>
    </location>
</feature>
<feature type="compositionally biased region" description="Basic and acidic residues" evidence="1">
    <location>
        <begin position="320"/>
        <end position="333"/>
    </location>
</feature>
<organism evidence="2 3">
    <name type="scientific">Eufriesea mexicana</name>
    <dbReference type="NCBI Taxonomy" id="516756"/>
    <lineage>
        <taxon>Eukaryota</taxon>
        <taxon>Metazoa</taxon>
        <taxon>Ecdysozoa</taxon>
        <taxon>Arthropoda</taxon>
        <taxon>Hexapoda</taxon>
        <taxon>Insecta</taxon>
        <taxon>Pterygota</taxon>
        <taxon>Neoptera</taxon>
        <taxon>Endopterygota</taxon>
        <taxon>Hymenoptera</taxon>
        <taxon>Apocrita</taxon>
        <taxon>Aculeata</taxon>
        <taxon>Apoidea</taxon>
        <taxon>Anthophila</taxon>
        <taxon>Apidae</taxon>
        <taxon>Eufriesea</taxon>
    </lineage>
</organism>
<feature type="compositionally biased region" description="Basic and acidic residues" evidence="1">
    <location>
        <begin position="164"/>
        <end position="189"/>
    </location>
</feature>
<keyword evidence="3" id="KW-1185">Reference proteome</keyword>
<name>A0A310SW17_9HYME</name>
<evidence type="ECO:0000313" key="2">
    <source>
        <dbReference type="EMBL" id="OAD62063.1"/>
    </source>
</evidence>
<accession>A0A310SW17</accession>
<reference evidence="2 3" key="1">
    <citation type="submission" date="2015-07" db="EMBL/GenBank/DDBJ databases">
        <title>The genome of Eufriesea mexicana.</title>
        <authorList>
            <person name="Pan H."/>
            <person name="Kapheim K."/>
        </authorList>
    </citation>
    <scope>NUCLEOTIDE SEQUENCE [LARGE SCALE GENOMIC DNA]</scope>
    <source>
        <strain evidence="2">0111107269</strain>
        <tissue evidence="2">Whole body</tissue>
    </source>
</reference>
<evidence type="ECO:0000313" key="3">
    <source>
        <dbReference type="Proteomes" id="UP000250275"/>
    </source>
</evidence>
<feature type="compositionally biased region" description="Basic and acidic residues" evidence="1">
    <location>
        <begin position="302"/>
        <end position="313"/>
    </location>
</feature>
<proteinExistence type="predicted"/>
<feature type="compositionally biased region" description="Basic residues" evidence="1">
    <location>
        <begin position="233"/>
        <end position="243"/>
    </location>
</feature>
<dbReference type="Proteomes" id="UP000250275">
    <property type="component" value="Unassembled WGS sequence"/>
</dbReference>
<evidence type="ECO:0000256" key="1">
    <source>
        <dbReference type="SAM" id="MobiDB-lite"/>
    </source>
</evidence>
<protein>
    <submittedName>
        <fullName evidence="2">Uncharacterized protein</fullName>
    </submittedName>
</protein>
<sequence>MVDAALIMDRIRNGREGTEILQADRNSPGRTVPVRLKNGNVNATSRVMTNGAILQGAHEEICCCRFTDVEETALNSCTAIIEIRVTSGARNLLEIGRRDKSAGGWSAYRKIPTLSLQAMTAALSENGQTFPERKGTARRPERVGYGVSCARITRAKWKGPRNPAAHEQKQSRKEYDDASSAERVEKNVIENDGFGTTSTRKPWTLSKCKELSKTEEVEEEGKKRRKDGERPASNKKMHLKSKRPKQEGKRGPGCGGEFFGELPHSEWSRVPESRLFVYFRRHGPLHYPYYLSEKFVDTVLGHSRDGTASEPKLKRNASYGRREIENSQADSRKDGKRKRDRDASSGDSRPPRCVKRSTDSGFLNFFPVGTRSGLVTHRSLKSLLILAFFFPPHASVAPQLNNSNDREGFSRHAFLSLYSDRYAGARVERSRQCMAIRAKSRKEERIVTPPTLRSSCHVFFDIQQQTTMDVVFSSQHPSANDCGNEELPCEVGQ</sequence>
<feature type="compositionally biased region" description="Basic and acidic residues" evidence="1">
    <location>
        <begin position="207"/>
        <end position="232"/>
    </location>
</feature>
<dbReference type="EMBL" id="KQ759893">
    <property type="protein sequence ID" value="OAD62063.1"/>
    <property type="molecule type" value="Genomic_DNA"/>
</dbReference>